<proteinExistence type="predicted"/>
<organism evidence="2 3">
    <name type="scientific">[Emmonsia] crescens</name>
    <dbReference type="NCBI Taxonomy" id="73230"/>
    <lineage>
        <taxon>Eukaryota</taxon>
        <taxon>Fungi</taxon>
        <taxon>Dikarya</taxon>
        <taxon>Ascomycota</taxon>
        <taxon>Pezizomycotina</taxon>
        <taxon>Eurotiomycetes</taxon>
        <taxon>Eurotiomycetidae</taxon>
        <taxon>Onygenales</taxon>
        <taxon>Ajellomycetaceae</taxon>
        <taxon>Emergomyces</taxon>
    </lineage>
</organism>
<feature type="region of interest" description="Disordered" evidence="1">
    <location>
        <begin position="135"/>
        <end position="170"/>
    </location>
</feature>
<keyword evidence="3" id="KW-1185">Reference proteome</keyword>
<evidence type="ECO:0000256" key="1">
    <source>
        <dbReference type="SAM" id="MobiDB-lite"/>
    </source>
</evidence>
<dbReference type="EMBL" id="PDND01000031">
    <property type="protein sequence ID" value="PGH34891.1"/>
    <property type="molecule type" value="Genomic_DNA"/>
</dbReference>
<evidence type="ECO:0000313" key="2">
    <source>
        <dbReference type="EMBL" id="PGH34891.1"/>
    </source>
</evidence>
<sequence length="220" mass="25458">MTAEQTEHRFQKRQRQHSIKRQWREWYVFRGSCDDFIGLLLLRASLDKLNAFAGTSLRISGLKLASPCYLHLAHTTASGSHTRPRNSIIKPAKWIFILARTFAGFAFCGYQVQHCSIHIGYYLVTLDQLPALKRRDSEHPDQRKPPALTSTKQHISCKSQERAGPKGFSCRIPTKCLEQDSSRGPRSEQPHSPKLEPKEWLLETLWRRVNIAWVPTNLRW</sequence>
<feature type="compositionally biased region" description="Basic and acidic residues" evidence="1">
    <location>
        <begin position="135"/>
        <end position="144"/>
    </location>
</feature>
<comment type="caution">
    <text evidence="2">The sequence shown here is derived from an EMBL/GenBank/DDBJ whole genome shotgun (WGS) entry which is preliminary data.</text>
</comment>
<feature type="compositionally biased region" description="Polar residues" evidence="1">
    <location>
        <begin position="148"/>
        <end position="158"/>
    </location>
</feature>
<dbReference type="AlphaFoldDB" id="A0A2B7ZND6"/>
<evidence type="ECO:0000313" key="3">
    <source>
        <dbReference type="Proteomes" id="UP000226031"/>
    </source>
</evidence>
<dbReference type="Proteomes" id="UP000226031">
    <property type="component" value="Unassembled WGS sequence"/>
</dbReference>
<reference evidence="2 3" key="1">
    <citation type="submission" date="2017-10" db="EMBL/GenBank/DDBJ databases">
        <title>Comparative genomics in systemic dimorphic fungi from Ajellomycetaceae.</title>
        <authorList>
            <person name="Munoz J.F."/>
            <person name="Mcewen J.G."/>
            <person name="Clay O.K."/>
            <person name="Cuomo C.A."/>
        </authorList>
    </citation>
    <scope>NUCLEOTIDE SEQUENCE [LARGE SCALE GENOMIC DNA]</scope>
    <source>
        <strain evidence="2 3">UAMH4076</strain>
    </source>
</reference>
<name>A0A2B7ZND6_9EURO</name>
<protein>
    <submittedName>
        <fullName evidence="2">Uncharacterized protein</fullName>
    </submittedName>
</protein>
<gene>
    <name evidence="2" type="ORF">GX50_02242</name>
</gene>
<accession>A0A2B7ZND6</accession>